<accession>A0AAD9Q811</accession>
<proteinExistence type="predicted"/>
<reference evidence="1" key="1">
    <citation type="journal article" date="2023" name="G3 (Bethesda)">
        <title>Whole genome assembly and annotation of the endangered Caribbean coral Acropora cervicornis.</title>
        <authorList>
            <person name="Selwyn J.D."/>
            <person name="Vollmer S.V."/>
        </authorList>
    </citation>
    <scope>NUCLEOTIDE SEQUENCE</scope>
    <source>
        <strain evidence="1">K2</strain>
    </source>
</reference>
<comment type="caution">
    <text evidence="1">The sequence shown here is derived from an EMBL/GenBank/DDBJ whole genome shotgun (WGS) entry which is preliminary data.</text>
</comment>
<dbReference type="EMBL" id="JARQWQ010000055">
    <property type="protein sequence ID" value="KAK2556448.1"/>
    <property type="molecule type" value="Genomic_DNA"/>
</dbReference>
<name>A0AAD9Q811_ACRCE</name>
<sequence length="100" mass="11325">MSHELLKQKWCRLVCDLLLGKTFPHYSGSGIHKKDRKLWIASGFNLLPMILKSQLSLDQLFSPSLINFNVSALTLNLPGANVEETSNEMCLNKIQIELKI</sequence>
<dbReference type="Proteomes" id="UP001249851">
    <property type="component" value="Unassembled WGS sequence"/>
</dbReference>
<reference evidence="1" key="2">
    <citation type="journal article" date="2023" name="Science">
        <title>Genomic signatures of disease resistance in endangered staghorn corals.</title>
        <authorList>
            <person name="Vollmer S.V."/>
            <person name="Selwyn J.D."/>
            <person name="Despard B.A."/>
            <person name="Roesel C.L."/>
        </authorList>
    </citation>
    <scope>NUCLEOTIDE SEQUENCE</scope>
    <source>
        <strain evidence="1">K2</strain>
    </source>
</reference>
<gene>
    <name evidence="1" type="ORF">P5673_021335</name>
</gene>
<dbReference type="AlphaFoldDB" id="A0AAD9Q811"/>
<protein>
    <submittedName>
        <fullName evidence="1">Uncharacterized protein</fullName>
    </submittedName>
</protein>
<keyword evidence="2" id="KW-1185">Reference proteome</keyword>
<evidence type="ECO:0000313" key="1">
    <source>
        <dbReference type="EMBL" id="KAK2556448.1"/>
    </source>
</evidence>
<organism evidence="1 2">
    <name type="scientific">Acropora cervicornis</name>
    <name type="common">Staghorn coral</name>
    <dbReference type="NCBI Taxonomy" id="6130"/>
    <lineage>
        <taxon>Eukaryota</taxon>
        <taxon>Metazoa</taxon>
        <taxon>Cnidaria</taxon>
        <taxon>Anthozoa</taxon>
        <taxon>Hexacorallia</taxon>
        <taxon>Scleractinia</taxon>
        <taxon>Astrocoeniina</taxon>
        <taxon>Acroporidae</taxon>
        <taxon>Acropora</taxon>
    </lineage>
</organism>
<evidence type="ECO:0000313" key="2">
    <source>
        <dbReference type="Proteomes" id="UP001249851"/>
    </source>
</evidence>